<dbReference type="AlphaFoldDB" id="A0AA38HQQ1"/>
<keyword evidence="4" id="KW-1185">Reference proteome</keyword>
<name>A0AA38HQQ1_9CUCU</name>
<gene>
    <name evidence="3" type="ORF">Zmor_025001</name>
</gene>
<dbReference type="InterPro" id="IPR046906">
    <property type="entry name" value="Mab-21_HhH/H2TH-like"/>
</dbReference>
<dbReference type="PANTHER" id="PTHR10656:SF69">
    <property type="entry name" value="MAB-21-LIKE HHH_H2TH-LIKE DOMAIN-CONTAINING PROTEIN"/>
    <property type="match status" value="1"/>
</dbReference>
<feature type="compositionally biased region" description="Acidic residues" evidence="1">
    <location>
        <begin position="181"/>
        <end position="192"/>
    </location>
</feature>
<feature type="region of interest" description="Disordered" evidence="1">
    <location>
        <begin position="176"/>
        <end position="196"/>
    </location>
</feature>
<accession>A0AA38HQQ1</accession>
<sequence length="745" mass="87160">MHSSRTTLERELNPSLLRDETIECVIPDVIFENINKNVKFRRLHGPNKNKVEPLVPRRMFVVNDNIEVLESKHTPQYSAIDKPSYQVVMENLEHHQGFVTLKCAPSQPRQIGHLEQTQEFEPVAGPSSKPDDSDIYEYSTFASVNTPKPLDITNCERRDTLPRTCFTVRKLKKYDERAGDSEDEEDDGDEELTQPPVKEELFETVTYISSNGFMTHFQNAVFPNSLGQALGFDITEINLGKAIPGKIFCNLQDVDEDLSLLPCEIIPSIAIQWPIELTFEFHDRAERPTMWDKFGEEYRWPKVNMINDIRGLNCALIPRGYIPKRGDNQDAEIEWEVAFPKAQRYLDTHMSHTQIRAFAFLLTLYKSYIEPVNRKYDGLLVDHIRTHLYWECESNPRDWPEHRLGSKLVMVIKNFMERLSKSHLPDFFIKRKNLFLNVPNKHLTHAQKVFHDILESPAIYFIGALRNLRYTSPKFYPQIDFKELYAILTAASTQLINPRILDMRPPNMIPKNRRPKVDGDTNYKKEIRWKIKQEKINREKVLQKQKEENMRDENLKVEKRGSVDSVDYEWQCEGKFDMFKTRALLMFFIKHFIEMARKSRRLATQRQALFYLKQATYLSTILEDSGLEADARELQEVIRREEDTSKKLSVSESFEHPPSTPKRNSLQFTNWELTQQVKGNNINLNNLNKSYNNTAVPNNFTKLKKHPSNLKRSSVLRNNYPNEDRRKSGEIRRSVVGFSDAIEIR</sequence>
<feature type="domain" description="Mab-21-like HhH/H2TH-like" evidence="2">
    <location>
        <begin position="369"/>
        <end position="448"/>
    </location>
</feature>
<dbReference type="Gene3D" id="1.10.1410.40">
    <property type="match status" value="1"/>
</dbReference>
<evidence type="ECO:0000256" key="1">
    <source>
        <dbReference type="SAM" id="MobiDB-lite"/>
    </source>
</evidence>
<dbReference type="InterPro" id="IPR024810">
    <property type="entry name" value="MAB21L/cGLR"/>
</dbReference>
<evidence type="ECO:0000259" key="2">
    <source>
        <dbReference type="Pfam" id="PF20266"/>
    </source>
</evidence>
<proteinExistence type="predicted"/>
<dbReference type="Proteomes" id="UP001168821">
    <property type="component" value="Unassembled WGS sequence"/>
</dbReference>
<evidence type="ECO:0000313" key="4">
    <source>
        <dbReference type="Proteomes" id="UP001168821"/>
    </source>
</evidence>
<organism evidence="3 4">
    <name type="scientific">Zophobas morio</name>
    <dbReference type="NCBI Taxonomy" id="2755281"/>
    <lineage>
        <taxon>Eukaryota</taxon>
        <taxon>Metazoa</taxon>
        <taxon>Ecdysozoa</taxon>
        <taxon>Arthropoda</taxon>
        <taxon>Hexapoda</taxon>
        <taxon>Insecta</taxon>
        <taxon>Pterygota</taxon>
        <taxon>Neoptera</taxon>
        <taxon>Endopterygota</taxon>
        <taxon>Coleoptera</taxon>
        <taxon>Polyphaga</taxon>
        <taxon>Cucujiformia</taxon>
        <taxon>Tenebrionidae</taxon>
        <taxon>Zophobas</taxon>
    </lineage>
</organism>
<comment type="caution">
    <text evidence="3">The sequence shown here is derived from an EMBL/GenBank/DDBJ whole genome shotgun (WGS) entry which is preliminary data.</text>
</comment>
<dbReference type="EMBL" id="JALNTZ010000008">
    <property type="protein sequence ID" value="KAJ3642195.1"/>
    <property type="molecule type" value="Genomic_DNA"/>
</dbReference>
<dbReference type="SMART" id="SM01265">
    <property type="entry name" value="Mab-21"/>
    <property type="match status" value="1"/>
</dbReference>
<dbReference type="Pfam" id="PF20266">
    <property type="entry name" value="Mab-21_C"/>
    <property type="match status" value="1"/>
</dbReference>
<evidence type="ECO:0000313" key="3">
    <source>
        <dbReference type="EMBL" id="KAJ3642195.1"/>
    </source>
</evidence>
<dbReference type="PANTHER" id="PTHR10656">
    <property type="entry name" value="CELL FATE DETERMINING PROTEIN MAB21-RELATED"/>
    <property type="match status" value="1"/>
</dbReference>
<reference evidence="3" key="1">
    <citation type="journal article" date="2023" name="G3 (Bethesda)">
        <title>Whole genome assemblies of Zophobas morio and Tenebrio molitor.</title>
        <authorList>
            <person name="Kaur S."/>
            <person name="Stinson S.A."/>
            <person name="diCenzo G.C."/>
        </authorList>
    </citation>
    <scope>NUCLEOTIDE SEQUENCE</scope>
    <source>
        <strain evidence="3">QUZm001</strain>
    </source>
</reference>
<protein>
    <recommendedName>
        <fullName evidence="2">Mab-21-like HhH/H2TH-like domain-containing protein</fullName>
    </recommendedName>
</protein>